<keyword evidence="9" id="KW-1185">Reference proteome</keyword>
<evidence type="ECO:0000256" key="5">
    <source>
        <dbReference type="ARBA" id="ARBA00022989"/>
    </source>
</evidence>
<evidence type="ECO:0008006" key="10">
    <source>
        <dbReference type="Google" id="ProtNLM"/>
    </source>
</evidence>
<evidence type="ECO:0000313" key="9">
    <source>
        <dbReference type="Proteomes" id="UP001143480"/>
    </source>
</evidence>
<keyword evidence="3" id="KW-1003">Cell membrane</keyword>
<comment type="similarity">
    <text evidence="2">Belongs to the UPF0719 family.</text>
</comment>
<keyword evidence="5 7" id="KW-1133">Transmembrane helix</keyword>
<keyword evidence="6 7" id="KW-0472">Membrane</keyword>
<gene>
    <name evidence="8" type="ORF">GCM10017581_066900</name>
</gene>
<name>A0A9W6KP05_9ACTN</name>
<evidence type="ECO:0000256" key="3">
    <source>
        <dbReference type="ARBA" id="ARBA00022475"/>
    </source>
</evidence>
<evidence type="ECO:0000256" key="2">
    <source>
        <dbReference type="ARBA" id="ARBA00005779"/>
    </source>
</evidence>
<reference evidence="8" key="2">
    <citation type="submission" date="2023-01" db="EMBL/GenBank/DDBJ databases">
        <authorList>
            <person name="Sun Q."/>
            <person name="Evtushenko L."/>
        </authorList>
    </citation>
    <scope>NUCLEOTIDE SEQUENCE</scope>
    <source>
        <strain evidence="8">VKM Ac-1321</strain>
    </source>
</reference>
<dbReference type="InterPro" id="IPR007140">
    <property type="entry name" value="DUF350"/>
</dbReference>
<keyword evidence="4 7" id="KW-0812">Transmembrane</keyword>
<reference evidence="8" key="1">
    <citation type="journal article" date="2014" name="Int. J. Syst. Evol. Microbiol.">
        <title>Complete genome sequence of Corynebacterium casei LMG S-19264T (=DSM 44701T), isolated from a smear-ripened cheese.</title>
        <authorList>
            <consortium name="US DOE Joint Genome Institute (JGI-PGF)"/>
            <person name="Walter F."/>
            <person name="Albersmeier A."/>
            <person name="Kalinowski J."/>
            <person name="Ruckert C."/>
        </authorList>
    </citation>
    <scope>NUCLEOTIDE SEQUENCE</scope>
    <source>
        <strain evidence="8">VKM Ac-1321</strain>
    </source>
</reference>
<evidence type="ECO:0000256" key="7">
    <source>
        <dbReference type="SAM" id="Phobius"/>
    </source>
</evidence>
<dbReference type="EMBL" id="BSFP01000051">
    <property type="protein sequence ID" value="GLL04943.1"/>
    <property type="molecule type" value="Genomic_DNA"/>
</dbReference>
<dbReference type="Pfam" id="PF03994">
    <property type="entry name" value="DUF350"/>
    <property type="match status" value="1"/>
</dbReference>
<dbReference type="AlphaFoldDB" id="A0A9W6KP05"/>
<feature type="transmembrane region" description="Helical" evidence="7">
    <location>
        <begin position="48"/>
        <end position="66"/>
    </location>
</feature>
<accession>A0A9W6KP05</accession>
<feature type="transmembrane region" description="Helical" evidence="7">
    <location>
        <begin position="118"/>
        <end position="137"/>
    </location>
</feature>
<evidence type="ECO:0000313" key="8">
    <source>
        <dbReference type="EMBL" id="GLL04943.1"/>
    </source>
</evidence>
<comment type="caution">
    <text evidence="8">The sequence shown here is derived from an EMBL/GenBank/DDBJ whole genome shotgun (WGS) entry which is preliminary data.</text>
</comment>
<protein>
    <recommendedName>
        <fullName evidence="10">DUF350 domain-containing protein</fullName>
    </recommendedName>
</protein>
<evidence type="ECO:0000256" key="1">
    <source>
        <dbReference type="ARBA" id="ARBA00004651"/>
    </source>
</evidence>
<proteinExistence type="inferred from homology"/>
<evidence type="ECO:0000256" key="4">
    <source>
        <dbReference type="ARBA" id="ARBA00022692"/>
    </source>
</evidence>
<dbReference type="Proteomes" id="UP001143480">
    <property type="component" value="Unassembled WGS sequence"/>
</dbReference>
<dbReference type="GO" id="GO:0005886">
    <property type="term" value="C:plasma membrane"/>
    <property type="evidence" value="ECO:0007669"/>
    <property type="project" value="UniProtKB-SubCell"/>
</dbReference>
<feature type="transmembrane region" description="Helical" evidence="7">
    <location>
        <begin position="7"/>
        <end position="28"/>
    </location>
</feature>
<feature type="transmembrane region" description="Helical" evidence="7">
    <location>
        <begin position="78"/>
        <end position="98"/>
    </location>
</feature>
<comment type="subcellular location">
    <subcellularLocation>
        <location evidence="1">Cell membrane</location>
        <topology evidence="1">Multi-pass membrane protein</topology>
    </subcellularLocation>
</comment>
<organism evidence="8 9">
    <name type="scientific">Dactylosporangium matsuzakiense</name>
    <dbReference type="NCBI Taxonomy" id="53360"/>
    <lineage>
        <taxon>Bacteria</taxon>
        <taxon>Bacillati</taxon>
        <taxon>Actinomycetota</taxon>
        <taxon>Actinomycetes</taxon>
        <taxon>Micromonosporales</taxon>
        <taxon>Micromonosporaceae</taxon>
        <taxon>Dactylosporangium</taxon>
    </lineage>
</organism>
<evidence type="ECO:0000256" key="6">
    <source>
        <dbReference type="ARBA" id="ARBA00023136"/>
    </source>
</evidence>
<sequence length="138" mass="13829">MELLTGLAVTLGFAVIAIVLMGIGAMLVDVATPGSLRHLVWAERNANAAVVLGSTLAAVATIAVAAVRGAHGEFGPGLAAMVGYGLLGLLVMTAAFVVTDLCTPGRLGELLVRPEPQPAVWVTAVVHLAVGAVIAVAL</sequence>